<feature type="compositionally biased region" description="Pro residues" evidence="1">
    <location>
        <begin position="83"/>
        <end position="94"/>
    </location>
</feature>
<reference evidence="2" key="1">
    <citation type="journal article" date="2023" name="Mol. Ecol. Resour.">
        <title>Chromosome-level genome assembly of a triploid poplar Populus alba 'Berolinensis'.</title>
        <authorList>
            <person name="Chen S."/>
            <person name="Yu Y."/>
            <person name="Wang X."/>
            <person name="Wang S."/>
            <person name="Zhang T."/>
            <person name="Zhou Y."/>
            <person name="He R."/>
            <person name="Meng N."/>
            <person name="Wang Y."/>
            <person name="Liu W."/>
            <person name="Liu Z."/>
            <person name="Liu J."/>
            <person name="Guo Q."/>
            <person name="Huang H."/>
            <person name="Sederoff R.R."/>
            <person name="Wang G."/>
            <person name="Qu G."/>
            <person name="Chen S."/>
        </authorList>
    </citation>
    <scope>NUCLEOTIDE SEQUENCE</scope>
    <source>
        <strain evidence="2">SC-2020</strain>
    </source>
</reference>
<dbReference type="Proteomes" id="UP001164929">
    <property type="component" value="Chromosome 2"/>
</dbReference>
<evidence type="ECO:0000313" key="2">
    <source>
        <dbReference type="EMBL" id="KAJ7009073.1"/>
    </source>
</evidence>
<feature type="region of interest" description="Disordered" evidence="1">
    <location>
        <begin position="73"/>
        <end position="107"/>
    </location>
</feature>
<keyword evidence="3" id="KW-1185">Reference proteome</keyword>
<accession>A0AAD6RHE5</accession>
<organism evidence="2 3">
    <name type="scientific">Populus alba x Populus x berolinensis</name>
    <dbReference type="NCBI Taxonomy" id="444605"/>
    <lineage>
        <taxon>Eukaryota</taxon>
        <taxon>Viridiplantae</taxon>
        <taxon>Streptophyta</taxon>
        <taxon>Embryophyta</taxon>
        <taxon>Tracheophyta</taxon>
        <taxon>Spermatophyta</taxon>
        <taxon>Magnoliopsida</taxon>
        <taxon>eudicotyledons</taxon>
        <taxon>Gunneridae</taxon>
        <taxon>Pentapetalae</taxon>
        <taxon>rosids</taxon>
        <taxon>fabids</taxon>
        <taxon>Malpighiales</taxon>
        <taxon>Salicaceae</taxon>
        <taxon>Saliceae</taxon>
        <taxon>Populus</taxon>
    </lineage>
</organism>
<sequence length="128" mass="14534">MEPTQQVIRSECDKYEMVFGKYYDLRKSGCLVSKKESSERPLDAFCLISFSTQQTTYIKRTSSSSSLVEQLPILGSGTHRLPTKPPQEPPPRPDPLSMTTESKVEQPMETNVTDFQLCITHLDINAYK</sequence>
<dbReference type="AlphaFoldDB" id="A0AAD6RHE5"/>
<proteinExistence type="predicted"/>
<name>A0AAD6RHE5_9ROSI</name>
<evidence type="ECO:0000313" key="3">
    <source>
        <dbReference type="Proteomes" id="UP001164929"/>
    </source>
</evidence>
<protein>
    <submittedName>
        <fullName evidence="2">Uncharacterized protein</fullName>
    </submittedName>
</protein>
<evidence type="ECO:0000256" key="1">
    <source>
        <dbReference type="SAM" id="MobiDB-lite"/>
    </source>
</evidence>
<comment type="caution">
    <text evidence="2">The sequence shown here is derived from an EMBL/GenBank/DDBJ whole genome shotgun (WGS) entry which is preliminary data.</text>
</comment>
<gene>
    <name evidence="2" type="ORF">NC653_007653</name>
</gene>
<dbReference type="EMBL" id="JAQIZT010000002">
    <property type="protein sequence ID" value="KAJ7009073.1"/>
    <property type="molecule type" value="Genomic_DNA"/>
</dbReference>